<protein>
    <submittedName>
        <fullName evidence="1">Uncharacterized protein</fullName>
    </submittedName>
</protein>
<reference evidence="1 2" key="1">
    <citation type="journal article" date="2019" name="Nat. Ecol. Evol.">
        <title>Megaphylogeny resolves global patterns of mushroom evolution.</title>
        <authorList>
            <person name="Varga T."/>
            <person name="Krizsan K."/>
            <person name="Foldi C."/>
            <person name="Dima B."/>
            <person name="Sanchez-Garcia M."/>
            <person name="Sanchez-Ramirez S."/>
            <person name="Szollosi G.J."/>
            <person name="Szarkandi J.G."/>
            <person name="Papp V."/>
            <person name="Albert L."/>
            <person name="Andreopoulos W."/>
            <person name="Angelini C."/>
            <person name="Antonin V."/>
            <person name="Barry K.W."/>
            <person name="Bougher N.L."/>
            <person name="Buchanan P."/>
            <person name="Buyck B."/>
            <person name="Bense V."/>
            <person name="Catcheside P."/>
            <person name="Chovatia M."/>
            <person name="Cooper J."/>
            <person name="Damon W."/>
            <person name="Desjardin D."/>
            <person name="Finy P."/>
            <person name="Geml J."/>
            <person name="Haridas S."/>
            <person name="Hughes K."/>
            <person name="Justo A."/>
            <person name="Karasinski D."/>
            <person name="Kautmanova I."/>
            <person name="Kiss B."/>
            <person name="Kocsube S."/>
            <person name="Kotiranta H."/>
            <person name="LaButti K.M."/>
            <person name="Lechner B.E."/>
            <person name="Liimatainen K."/>
            <person name="Lipzen A."/>
            <person name="Lukacs Z."/>
            <person name="Mihaltcheva S."/>
            <person name="Morgado L.N."/>
            <person name="Niskanen T."/>
            <person name="Noordeloos M.E."/>
            <person name="Ohm R.A."/>
            <person name="Ortiz-Santana B."/>
            <person name="Ovrebo C."/>
            <person name="Racz N."/>
            <person name="Riley R."/>
            <person name="Savchenko A."/>
            <person name="Shiryaev A."/>
            <person name="Soop K."/>
            <person name="Spirin V."/>
            <person name="Szebenyi C."/>
            <person name="Tomsovsky M."/>
            <person name="Tulloss R.E."/>
            <person name="Uehling J."/>
            <person name="Grigoriev I.V."/>
            <person name="Vagvolgyi C."/>
            <person name="Papp T."/>
            <person name="Martin F.M."/>
            <person name="Miettinen O."/>
            <person name="Hibbett D.S."/>
            <person name="Nagy L.G."/>
        </authorList>
    </citation>
    <scope>NUCLEOTIDE SEQUENCE [LARGE SCALE GENOMIC DNA]</scope>
    <source>
        <strain evidence="1 2">OMC1185</strain>
    </source>
</reference>
<dbReference type="Proteomes" id="UP000305948">
    <property type="component" value="Unassembled WGS sequence"/>
</dbReference>
<feature type="non-terminal residue" evidence="1">
    <location>
        <position position="1"/>
    </location>
</feature>
<proteinExistence type="predicted"/>
<gene>
    <name evidence="1" type="ORF">OE88DRAFT_1612785</name>
</gene>
<dbReference type="STRING" id="5364.A0A5C3MJY0"/>
<dbReference type="AlphaFoldDB" id="A0A5C3MJY0"/>
<name>A0A5C3MJY0_9AGAM</name>
<evidence type="ECO:0000313" key="1">
    <source>
        <dbReference type="EMBL" id="TFK45217.1"/>
    </source>
</evidence>
<dbReference type="EMBL" id="ML213553">
    <property type="protein sequence ID" value="TFK45217.1"/>
    <property type="molecule type" value="Genomic_DNA"/>
</dbReference>
<sequence length="106" mass="12048">HDSAADVTVALAKLSGEAGRPGRGGYALRDTLRWPAADYKKLQNRINVLAEQHLDLTTSFTKQSANRVKTVYKHATREFPDLGKYKDCWPVKDYLIQHLQYTSRKS</sequence>
<dbReference type="OrthoDB" id="2686745at2759"/>
<evidence type="ECO:0000313" key="2">
    <source>
        <dbReference type="Proteomes" id="UP000305948"/>
    </source>
</evidence>
<feature type="non-terminal residue" evidence="1">
    <location>
        <position position="106"/>
    </location>
</feature>
<organism evidence="1 2">
    <name type="scientific">Heliocybe sulcata</name>
    <dbReference type="NCBI Taxonomy" id="5364"/>
    <lineage>
        <taxon>Eukaryota</taxon>
        <taxon>Fungi</taxon>
        <taxon>Dikarya</taxon>
        <taxon>Basidiomycota</taxon>
        <taxon>Agaricomycotina</taxon>
        <taxon>Agaricomycetes</taxon>
        <taxon>Gloeophyllales</taxon>
        <taxon>Gloeophyllaceae</taxon>
        <taxon>Heliocybe</taxon>
    </lineage>
</organism>
<accession>A0A5C3MJY0</accession>
<keyword evidence="2" id="KW-1185">Reference proteome</keyword>